<organism evidence="2 3">
    <name type="scientific">Paenibacillus ferrarius</name>
    <dbReference type="NCBI Taxonomy" id="1469647"/>
    <lineage>
        <taxon>Bacteria</taxon>
        <taxon>Bacillati</taxon>
        <taxon>Bacillota</taxon>
        <taxon>Bacilli</taxon>
        <taxon>Bacillales</taxon>
        <taxon>Paenibacillaceae</taxon>
        <taxon>Paenibacillus</taxon>
    </lineage>
</organism>
<dbReference type="EMBL" id="MBTG01000042">
    <property type="protein sequence ID" value="OPH49015.1"/>
    <property type="molecule type" value="Genomic_DNA"/>
</dbReference>
<dbReference type="Pfam" id="PF14534">
    <property type="entry name" value="DUF4440"/>
    <property type="match status" value="1"/>
</dbReference>
<dbReference type="InterPro" id="IPR011944">
    <property type="entry name" value="Steroid_delta5-4_isomerase"/>
</dbReference>
<gene>
    <name evidence="2" type="ORF">BC351_37935</name>
</gene>
<dbReference type="InterPro" id="IPR032710">
    <property type="entry name" value="NTF2-like_dom_sf"/>
</dbReference>
<dbReference type="Gene3D" id="3.10.450.50">
    <property type="match status" value="1"/>
</dbReference>
<name>A0A1V4HAS9_9BACL</name>
<feature type="domain" description="DUF4440" evidence="1">
    <location>
        <begin position="13"/>
        <end position="124"/>
    </location>
</feature>
<dbReference type="InterPro" id="IPR027843">
    <property type="entry name" value="DUF4440"/>
</dbReference>
<dbReference type="OrthoDB" id="9803476at2"/>
<dbReference type="NCBIfam" id="TIGR02246">
    <property type="entry name" value="SgcJ/EcaC family oxidoreductase"/>
    <property type="match status" value="1"/>
</dbReference>
<accession>A0A1V4HAS9</accession>
<dbReference type="RefSeq" id="WP_079418672.1">
    <property type="nucleotide sequence ID" value="NZ_MBTG01000042.1"/>
</dbReference>
<evidence type="ECO:0000313" key="3">
    <source>
        <dbReference type="Proteomes" id="UP000190626"/>
    </source>
</evidence>
<comment type="caution">
    <text evidence="2">The sequence shown here is derived from an EMBL/GenBank/DDBJ whole genome shotgun (WGS) entry which is preliminary data.</text>
</comment>
<dbReference type="Proteomes" id="UP000190626">
    <property type="component" value="Unassembled WGS sequence"/>
</dbReference>
<sequence>MSTPTLSTEEASVQALYQRLLTTWNERKAADMAAVFAEEGELIGFDGSVVQGRWMILEHLAPIFANHPTPPYYGKVKSVHFLAEGVAVLRAIAGMVPQGKSDLAPELHTHHTMIAVRKDQIWQIVLHQNTPAQFHGRPELVEAMTKELRELRASQGKEQE</sequence>
<evidence type="ECO:0000313" key="2">
    <source>
        <dbReference type="EMBL" id="OPH49015.1"/>
    </source>
</evidence>
<keyword evidence="3" id="KW-1185">Reference proteome</keyword>
<dbReference type="SUPFAM" id="SSF54427">
    <property type="entry name" value="NTF2-like"/>
    <property type="match status" value="1"/>
</dbReference>
<proteinExistence type="predicted"/>
<dbReference type="AlphaFoldDB" id="A0A1V4HAS9"/>
<protein>
    <submittedName>
        <fullName evidence="2">DUF4440 domain-containing protein</fullName>
    </submittedName>
</protein>
<dbReference type="STRING" id="1469647.BC351_37935"/>
<evidence type="ECO:0000259" key="1">
    <source>
        <dbReference type="Pfam" id="PF14534"/>
    </source>
</evidence>
<reference evidence="3" key="1">
    <citation type="submission" date="2016-07" db="EMBL/GenBank/DDBJ databases">
        <authorList>
            <person name="Florea S."/>
            <person name="Webb J.S."/>
            <person name="Jaromczyk J."/>
            <person name="Schardl C.L."/>
        </authorList>
    </citation>
    <scope>NUCLEOTIDE SEQUENCE [LARGE SCALE GENOMIC DNA]</scope>
    <source>
        <strain evidence="3">CY1</strain>
    </source>
</reference>